<organism evidence="1 2">
    <name type="scientific">Agrococcus pavilionensis RW1</name>
    <dbReference type="NCBI Taxonomy" id="1330458"/>
    <lineage>
        <taxon>Bacteria</taxon>
        <taxon>Bacillati</taxon>
        <taxon>Actinomycetota</taxon>
        <taxon>Actinomycetes</taxon>
        <taxon>Micrococcales</taxon>
        <taxon>Microbacteriaceae</taxon>
        <taxon>Agrococcus</taxon>
    </lineage>
</organism>
<proteinExistence type="predicted"/>
<reference evidence="1 2" key="1">
    <citation type="journal article" date="2013" name="Genome Announc.">
        <title>First draft genome sequence from a member of the genus agrococcus, isolated from modern microbialites.</title>
        <authorList>
            <person name="White R.A.III."/>
            <person name="Grassa C.J."/>
            <person name="Suttle C.A."/>
        </authorList>
    </citation>
    <scope>NUCLEOTIDE SEQUENCE [LARGE SCALE GENOMIC DNA]</scope>
    <source>
        <strain evidence="1 2">RW1</strain>
    </source>
</reference>
<name>U1L949_9MICO</name>
<evidence type="ECO:0000313" key="1">
    <source>
        <dbReference type="EMBL" id="ERG63508.1"/>
    </source>
</evidence>
<accession>U1L949</accession>
<sequence>MNLGERVRVTCDARGCKARALHPARGWSEVRGLDFCRRHTARRAARFICPPEHRHAEVGTCYAIHKCRCDDCTEGARVREERRKRLHLYGRFDSGLVDAAPVREHVQMLQASGLGWKRIAELTGVGNTAIASLIYGRKGSNRDPRKGEVLKRVSREKAEKILALQPSFDHLRDGALVPAVGLHRRMQALVCMGYSLKVLGAKLGIDPGDMSSLMRRETVRKSTHLAVVALFDELWDVPAPTSTRRERESATKARKFAEQRRWLPPLAWDDPDTDVEPPAGEELGEDFVDEAVVVLAVNGERPRMTPAERREVVRMLHRERWGDPRIAEHAGMTARTVHRIRVELGLPGIDRDEQVAS</sequence>
<gene>
    <name evidence="1" type="ORF">L332_03435</name>
</gene>
<keyword evidence="2" id="KW-1185">Reference proteome</keyword>
<evidence type="ECO:0000313" key="2">
    <source>
        <dbReference type="Proteomes" id="UP000016462"/>
    </source>
</evidence>
<dbReference type="Proteomes" id="UP000016462">
    <property type="component" value="Unassembled WGS sequence"/>
</dbReference>
<dbReference type="AlphaFoldDB" id="U1L949"/>
<protein>
    <submittedName>
        <fullName evidence="1">Uncharacterized protein</fullName>
    </submittedName>
</protein>
<dbReference type="RefSeq" id="WP_021011253.1">
    <property type="nucleotide sequence ID" value="NZ_ASHR01000031.1"/>
</dbReference>
<dbReference type="EMBL" id="ASHR01000031">
    <property type="protein sequence ID" value="ERG63508.1"/>
    <property type="molecule type" value="Genomic_DNA"/>
</dbReference>
<dbReference type="OrthoDB" id="4551696at2"/>
<comment type="caution">
    <text evidence="1">The sequence shown here is derived from an EMBL/GenBank/DDBJ whole genome shotgun (WGS) entry which is preliminary data.</text>
</comment>